<feature type="transmembrane region" description="Helical" evidence="1">
    <location>
        <begin position="93"/>
        <end position="113"/>
    </location>
</feature>
<keyword evidence="1" id="KW-0472">Membrane</keyword>
<comment type="caution">
    <text evidence="2">The sequence shown here is derived from an EMBL/GenBank/DDBJ whole genome shotgun (WGS) entry which is preliminary data.</text>
</comment>
<keyword evidence="1" id="KW-1133">Transmembrane helix</keyword>
<protein>
    <recommendedName>
        <fullName evidence="4">DUF1700 domain-containing protein</fullName>
    </recommendedName>
</protein>
<feature type="transmembrane region" description="Helical" evidence="1">
    <location>
        <begin position="151"/>
        <end position="171"/>
    </location>
</feature>
<sequence>MTTPALDRYLGAVTAPFPPDTARRIRRELEEHALAHADALREAGHPDPEGAALTALGSVGQVQHALMQTHFTRLEEEELHSNRAYQKADSRGLGGLVLDALVGLSLPFVSLLVGWGFSWALYGVYVAGVVVLGTLEWAIPRRWPARSARVVMALLRAFRSLFVMLSLYAIWLSTDSSFWAAVVGVAVGAGTVHLGSLRPIWRYLPKALRGAR</sequence>
<feature type="transmembrane region" description="Helical" evidence="1">
    <location>
        <begin position="119"/>
        <end position="139"/>
    </location>
</feature>
<dbReference type="EMBL" id="JASNGB010000005">
    <property type="protein sequence ID" value="MDL2342812.1"/>
    <property type="molecule type" value="Genomic_DNA"/>
</dbReference>
<evidence type="ECO:0008006" key="4">
    <source>
        <dbReference type="Google" id="ProtNLM"/>
    </source>
</evidence>
<accession>A0ABT7JE28</accession>
<gene>
    <name evidence="2" type="ORF">QOL99_01480</name>
</gene>
<organism evidence="2 3">
    <name type="scientific">Deinococcus rhizophilus</name>
    <dbReference type="NCBI Taxonomy" id="3049544"/>
    <lineage>
        <taxon>Bacteria</taxon>
        <taxon>Thermotogati</taxon>
        <taxon>Deinococcota</taxon>
        <taxon>Deinococci</taxon>
        <taxon>Deinococcales</taxon>
        <taxon>Deinococcaceae</taxon>
        <taxon>Deinococcus</taxon>
    </lineage>
</organism>
<keyword evidence="3" id="KW-1185">Reference proteome</keyword>
<dbReference type="RefSeq" id="WP_285520841.1">
    <property type="nucleotide sequence ID" value="NZ_JASNGB010000005.1"/>
</dbReference>
<dbReference type="Proteomes" id="UP001302059">
    <property type="component" value="Unassembled WGS sequence"/>
</dbReference>
<name>A0ABT7JE28_9DEIO</name>
<feature type="transmembrane region" description="Helical" evidence="1">
    <location>
        <begin position="177"/>
        <end position="197"/>
    </location>
</feature>
<evidence type="ECO:0000256" key="1">
    <source>
        <dbReference type="SAM" id="Phobius"/>
    </source>
</evidence>
<keyword evidence="1" id="KW-0812">Transmembrane</keyword>
<evidence type="ECO:0000313" key="3">
    <source>
        <dbReference type="Proteomes" id="UP001302059"/>
    </source>
</evidence>
<proteinExistence type="predicted"/>
<reference evidence="2 3" key="1">
    <citation type="submission" date="2023-05" db="EMBL/GenBank/DDBJ databases">
        <authorList>
            <person name="Gao F."/>
        </authorList>
    </citation>
    <scope>NUCLEOTIDE SEQUENCE [LARGE SCALE GENOMIC DNA]</scope>
    <source>
        <strain evidence="2 3">MIMF12</strain>
    </source>
</reference>
<evidence type="ECO:0000313" key="2">
    <source>
        <dbReference type="EMBL" id="MDL2342812.1"/>
    </source>
</evidence>